<reference evidence="3 4" key="1">
    <citation type="submission" date="2011-10" db="EMBL/GenBank/DDBJ databases">
        <title>Genome sequence of Gluconobacter morbifer G707, isolated from Drosophila gut.</title>
        <authorList>
            <person name="Lee W.-J."/>
            <person name="Kim E.-K."/>
        </authorList>
    </citation>
    <scope>NUCLEOTIDE SEQUENCE [LARGE SCALE GENOMIC DNA]</scope>
    <source>
        <strain evidence="3 4">G707</strain>
    </source>
</reference>
<dbReference type="Proteomes" id="UP000004949">
    <property type="component" value="Unassembled WGS sequence"/>
</dbReference>
<dbReference type="EMBL" id="AGQV01000001">
    <property type="protein sequence ID" value="EHH68803.1"/>
    <property type="molecule type" value="Genomic_DNA"/>
</dbReference>
<evidence type="ECO:0000313" key="3">
    <source>
        <dbReference type="EMBL" id="EHH68803.1"/>
    </source>
</evidence>
<organism evidence="3 4">
    <name type="scientific">Gluconobacter morbifer G707</name>
    <dbReference type="NCBI Taxonomy" id="1088869"/>
    <lineage>
        <taxon>Bacteria</taxon>
        <taxon>Pseudomonadati</taxon>
        <taxon>Pseudomonadota</taxon>
        <taxon>Alphaproteobacteria</taxon>
        <taxon>Acetobacterales</taxon>
        <taxon>Acetobacteraceae</taxon>
        <taxon>Gluconobacter</taxon>
    </lineage>
</organism>
<dbReference type="PATRIC" id="fig|1088869.3.peg.110"/>
<evidence type="ECO:0000313" key="4">
    <source>
        <dbReference type="Proteomes" id="UP000004949"/>
    </source>
</evidence>
<dbReference type="STRING" id="1088869.GMO_01100"/>
<name>G6XF45_9PROT</name>
<accession>G6XF45</accession>
<feature type="domain" description="Flagellar protein FlgJ N-terminal" evidence="2">
    <location>
        <begin position="48"/>
        <end position="96"/>
    </location>
</feature>
<proteinExistence type="predicted"/>
<gene>
    <name evidence="3" type="ORF">GMO_01100</name>
</gene>
<protein>
    <submittedName>
        <fullName evidence="3">Chemotactic signal-response protein CheL</fullName>
    </submittedName>
</protein>
<feature type="region of interest" description="Disordered" evidence="1">
    <location>
        <begin position="1"/>
        <end position="22"/>
    </location>
</feature>
<sequence length="105" mass="11404">MKISSSPASVPSPASQGFSLGTQTIDPAKTLKSAQDFEAMAINQMLQPMFETDDGSQNMFSGGAGEKQFRPMMVEQIAREMEKNGGLGLTDAIDRQMLAMQEQKK</sequence>
<comment type="caution">
    <text evidence="3">The sequence shown here is derived from an EMBL/GenBank/DDBJ whole genome shotgun (WGS) entry which is preliminary data.</text>
</comment>
<feature type="compositionally biased region" description="Low complexity" evidence="1">
    <location>
        <begin position="1"/>
        <end position="15"/>
    </location>
</feature>
<dbReference type="InterPro" id="IPR019301">
    <property type="entry name" value="Flagellar_prot_FlgJ_N"/>
</dbReference>
<keyword evidence="4" id="KW-1185">Reference proteome</keyword>
<dbReference type="AlphaFoldDB" id="G6XF45"/>
<dbReference type="Pfam" id="PF10135">
    <property type="entry name" value="Rod-binding"/>
    <property type="match status" value="1"/>
</dbReference>
<dbReference type="RefSeq" id="WP_008850261.1">
    <property type="nucleotide sequence ID" value="NZ_AGQV01000001.1"/>
</dbReference>
<dbReference type="eggNOG" id="COG3951">
    <property type="taxonomic scope" value="Bacteria"/>
</dbReference>
<evidence type="ECO:0000256" key="1">
    <source>
        <dbReference type="SAM" id="MobiDB-lite"/>
    </source>
</evidence>
<evidence type="ECO:0000259" key="2">
    <source>
        <dbReference type="Pfam" id="PF10135"/>
    </source>
</evidence>